<protein>
    <recommendedName>
        <fullName evidence="2">Peptidase C51 domain-containing protein</fullName>
    </recommendedName>
</protein>
<accession>A0A6J5NZ87</accession>
<gene>
    <name evidence="1" type="ORF">UFOVP787_209</name>
</gene>
<organism evidence="1">
    <name type="scientific">uncultured Caudovirales phage</name>
    <dbReference type="NCBI Taxonomy" id="2100421"/>
    <lineage>
        <taxon>Viruses</taxon>
        <taxon>Duplodnaviria</taxon>
        <taxon>Heunggongvirae</taxon>
        <taxon>Uroviricota</taxon>
        <taxon>Caudoviricetes</taxon>
        <taxon>Peduoviridae</taxon>
        <taxon>Maltschvirus</taxon>
        <taxon>Maltschvirus maltsch</taxon>
    </lineage>
</organism>
<evidence type="ECO:0000313" key="1">
    <source>
        <dbReference type="EMBL" id="CAB4162976.1"/>
    </source>
</evidence>
<name>A0A6J5NZ87_9CAUD</name>
<evidence type="ECO:0008006" key="2">
    <source>
        <dbReference type="Google" id="ProtNLM"/>
    </source>
</evidence>
<dbReference type="EMBL" id="LR796734">
    <property type="protein sequence ID" value="CAB4162976.1"/>
    <property type="molecule type" value="Genomic_DNA"/>
</dbReference>
<proteinExistence type="predicted"/>
<reference evidence="1" key="1">
    <citation type="submission" date="2020-04" db="EMBL/GenBank/DDBJ databases">
        <authorList>
            <person name="Chiriac C."/>
            <person name="Salcher M."/>
            <person name="Ghai R."/>
            <person name="Kavagutti S V."/>
        </authorList>
    </citation>
    <scope>NUCLEOTIDE SEQUENCE</scope>
</reference>
<sequence>MKKIILIATFVLASISLVNAANAKPNKKNNHYSVSKIVKQNNVNGSLSVPNSYYVDDSAASFFAQDRERINQNTPKLNKKFTKEVVTAYNSSTDLIGKATAYIGANSKQLGLPARLWCADFMNMITRSGSDRRAVSYMKRGTPAKYGCTNCVAVTARRGGGHVGVVSGYDNKGNPIIISGNHGRAVGVGVYAKSRVIAYRYI</sequence>